<gene>
    <name evidence="2" type="ORF">PanWU01x14_221430</name>
</gene>
<keyword evidence="3" id="KW-1185">Reference proteome</keyword>
<comment type="caution">
    <text evidence="2">The sequence shown here is derived from an EMBL/GenBank/DDBJ whole genome shotgun (WGS) entry which is preliminary data.</text>
</comment>
<reference evidence="3" key="1">
    <citation type="submission" date="2016-06" db="EMBL/GenBank/DDBJ databases">
        <title>Parallel loss of symbiosis genes in relatives of nitrogen-fixing non-legume Parasponia.</title>
        <authorList>
            <person name="Van Velzen R."/>
            <person name="Holmer R."/>
            <person name="Bu F."/>
            <person name="Rutten L."/>
            <person name="Van Zeijl A."/>
            <person name="Liu W."/>
            <person name="Santuari L."/>
            <person name="Cao Q."/>
            <person name="Sharma T."/>
            <person name="Shen D."/>
            <person name="Roswanjaya Y."/>
            <person name="Wardhani T."/>
            <person name="Kalhor M.S."/>
            <person name="Jansen J."/>
            <person name="Van den Hoogen J."/>
            <person name="Gungor B."/>
            <person name="Hartog M."/>
            <person name="Hontelez J."/>
            <person name="Verver J."/>
            <person name="Yang W.-C."/>
            <person name="Schijlen E."/>
            <person name="Repin R."/>
            <person name="Schilthuizen M."/>
            <person name="Schranz E."/>
            <person name="Heidstra R."/>
            <person name="Miyata K."/>
            <person name="Fedorova E."/>
            <person name="Kohlen W."/>
            <person name="Bisseling T."/>
            <person name="Smit S."/>
            <person name="Geurts R."/>
        </authorList>
    </citation>
    <scope>NUCLEOTIDE SEQUENCE [LARGE SCALE GENOMIC DNA]</scope>
    <source>
        <strain evidence="3">cv. WU1-14</strain>
    </source>
</reference>
<dbReference type="Proteomes" id="UP000237105">
    <property type="component" value="Unassembled WGS sequence"/>
</dbReference>
<name>A0A2P5BPN5_PARAD</name>
<evidence type="ECO:0000256" key="1">
    <source>
        <dbReference type="SAM" id="Coils"/>
    </source>
</evidence>
<sequence>MNKYKDLKEYTVSRDVCNKFLKHRFAEGAFINNELPLPQNQRQIAQSAYIYGAIFATFESINKTLLETEGYTVLNHRKLGELEAKINNLEERLDNIENKSSTKREKPEVDSVEIERLFSYIGDKIESLDKFNVELGRNINKNLANHIRELTDKINDIQLIAATGESKPILDNKVQIYKDV</sequence>
<evidence type="ECO:0000313" key="2">
    <source>
        <dbReference type="EMBL" id="PON50771.1"/>
    </source>
</evidence>
<dbReference type="AlphaFoldDB" id="A0A2P5BPN5"/>
<evidence type="ECO:0000313" key="3">
    <source>
        <dbReference type="Proteomes" id="UP000237105"/>
    </source>
</evidence>
<feature type="coiled-coil region" evidence="1">
    <location>
        <begin position="79"/>
        <end position="106"/>
    </location>
</feature>
<dbReference type="EMBL" id="JXTB01000242">
    <property type="protein sequence ID" value="PON50771.1"/>
    <property type="molecule type" value="Genomic_DNA"/>
</dbReference>
<proteinExistence type="predicted"/>
<accession>A0A2P5BPN5</accession>
<keyword evidence="1" id="KW-0175">Coiled coil</keyword>
<organism evidence="2 3">
    <name type="scientific">Parasponia andersonii</name>
    <name type="common">Sponia andersonii</name>
    <dbReference type="NCBI Taxonomy" id="3476"/>
    <lineage>
        <taxon>Eukaryota</taxon>
        <taxon>Viridiplantae</taxon>
        <taxon>Streptophyta</taxon>
        <taxon>Embryophyta</taxon>
        <taxon>Tracheophyta</taxon>
        <taxon>Spermatophyta</taxon>
        <taxon>Magnoliopsida</taxon>
        <taxon>eudicotyledons</taxon>
        <taxon>Gunneridae</taxon>
        <taxon>Pentapetalae</taxon>
        <taxon>rosids</taxon>
        <taxon>fabids</taxon>
        <taxon>Rosales</taxon>
        <taxon>Cannabaceae</taxon>
        <taxon>Parasponia</taxon>
    </lineage>
</organism>
<protein>
    <submittedName>
        <fullName evidence="2">Uncharacterized protein</fullName>
    </submittedName>
</protein>